<evidence type="ECO:0000256" key="1">
    <source>
        <dbReference type="ARBA" id="ARBA00004651"/>
    </source>
</evidence>
<keyword evidence="5 8" id="KW-0812">Transmembrane</keyword>
<feature type="transmembrane region" description="Helical" evidence="8">
    <location>
        <begin position="76"/>
        <end position="95"/>
    </location>
</feature>
<dbReference type="InterPro" id="IPR050297">
    <property type="entry name" value="LipidA_mod_glycosyltrf_83"/>
</dbReference>
<keyword evidence="7 8" id="KW-0472">Membrane</keyword>
<gene>
    <name evidence="10" type="ORF">SOO65_01635</name>
</gene>
<feature type="transmembrane region" description="Helical" evidence="8">
    <location>
        <begin position="133"/>
        <end position="149"/>
    </location>
</feature>
<feature type="transmembrane region" description="Helical" evidence="8">
    <location>
        <begin position="323"/>
        <end position="346"/>
    </location>
</feature>
<dbReference type="InterPro" id="IPR038731">
    <property type="entry name" value="RgtA/B/C-like"/>
</dbReference>
<dbReference type="Pfam" id="PF13231">
    <property type="entry name" value="PMT_2"/>
    <property type="match status" value="1"/>
</dbReference>
<keyword evidence="2" id="KW-1003">Cell membrane</keyword>
<keyword evidence="6 8" id="KW-1133">Transmembrane helix</keyword>
<feature type="transmembrane region" description="Helical" evidence="8">
    <location>
        <begin position="353"/>
        <end position="370"/>
    </location>
</feature>
<dbReference type="PANTHER" id="PTHR33908">
    <property type="entry name" value="MANNOSYLTRANSFERASE YKCB-RELATED"/>
    <property type="match status" value="1"/>
</dbReference>
<evidence type="ECO:0000256" key="5">
    <source>
        <dbReference type="ARBA" id="ARBA00022692"/>
    </source>
</evidence>
<dbReference type="KEGG" id="psti:SOO65_01635"/>
<dbReference type="GO" id="GO:0009103">
    <property type="term" value="P:lipopolysaccharide biosynthetic process"/>
    <property type="evidence" value="ECO:0007669"/>
    <property type="project" value="UniProtKB-ARBA"/>
</dbReference>
<keyword evidence="11" id="KW-1185">Reference proteome</keyword>
<evidence type="ECO:0000256" key="8">
    <source>
        <dbReference type="SAM" id="Phobius"/>
    </source>
</evidence>
<name>A0AAX4HQ54_9BACT</name>
<accession>A0AAX4HQ54</accession>
<evidence type="ECO:0000256" key="6">
    <source>
        <dbReference type="ARBA" id="ARBA00022989"/>
    </source>
</evidence>
<sequence>MPRNKNVIVLLVVGMVLRMAYVLWVYSPAQFVVSDVANYVRIAGMIGRGEWNDFHFFQPIGFPYLIYFLETFFGEWATPLSIIQAITSTITLFIIWKISYQTWSEKVAKVSLLIGTLHVPWIVYNGYGLSESLFTFGLSLLLYFGYRLVNDQSNGLKWGYYWGMTFLLSFLIKGNHAFYGPLFLLGLFYFYKIKAFKGIFAISLIVGAGLLLHGAFSYNKVGKFHLTPTAGGLNFVEGKCPSKRNIDNRGILWISPLYYQLGMKTEKRWPESFNNSSYFMNEGFKCIKENPLVLIQSVEGIFFLFLGNYLWPASELPFRGLIRLYELVFACFVLPGLAGYALYLYRAKKGQEFLIWVLPILSLFLCVYIFKSEIRFRIPFDVFIIPVAVRGWYFIVSTRSYQRPSLHSDSEVKDQTDL</sequence>
<dbReference type="AlphaFoldDB" id="A0AAX4HQ54"/>
<dbReference type="EC" id="2.4.-.-" evidence="10"/>
<evidence type="ECO:0000313" key="10">
    <source>
        <dbReference type="EMBL" id="WPU65440.1"/>
    </source>
</evidence>
<feature type="transmembrane region" description="Helical" evidence="8">
    <location>
        <begin position="7"/>
        <end position="26"/>
    </location>
</feature>
<feature type="transmembrane region" description="Helical" evidence="8">
    <location>
        <begin position="161"/>
        <end position="189"/>
    </location>
</feature>
<dbReference type="Proteomes" id="UP001324634">
    <property type="component" value="Chromosome"/>
</dbReference>
<evidence type="ECO:0000259" key="9">
    <source>
        <dbReference type="Pfam" id="PF13231"/>
    </source>
</evidence>
<dbReference type="GO" id="GO:0016763">
    <property type="term" value="F:pentosyltransferase activity"/>
    <property type="evidence" value="ECO:0007669"/>
    <property type="project" value="TreeGrafter"/>
</dbReference>
<evidence type="ECO:0000256" key="4">
    <source>
        <dbReference type="ARBA" id="ARBA00022679"/>
    </source>
</evidence>
<feature type="transmembrane region" description="Helical" evidence="8">
    <location>
        <begin position="292"/>
        <end position="311"/>
    </location>
</feature>
<feature type="transmembrane region" description="Helical" evidence="8">
    <location>
        <begin position="195"/>
        <end position="216"/>
    </location>
</feature>
<organism evidence="10 11">
    <name type="scientific">Peredibacter starrii</name>
    <dbReference type="NCBI Taxonomy" id="28202"/>
    <lineage>
        <taxon>Bacteria</taxon>
        <taxon>Pseudomonadati</taxon>
        <taxon>Bdellovibrionota</taxon>
        <taxon>Bacteriovoracia</taxon>
        <taxon>Bacteriovoracales</taxon>
        <taxon>Bacteriovoracaceae</taxon>
        <taxon>Peredibacter</taxon>
    </lineage>
</organism>
<proteinExistence type="predicted"/>
<comment type="subcellular location">
    <subcellularLocation>
        <location evidence="1">Cell membrane</location>
        <topology evidence="1">Multi-pass membrane protein</topology>
    </subcellularLocation>
</comment>
<evidence type="ECO:0000256" key="7">
    <source>
        <dbReference type="ARBA" id="ARBA00023136"/>
    </source>
</evidence>
<evidence type="ECO:0000256" key="2">
    <source>
        <dbReference type="ARBA" id="ARBA00022475"/>
    </source>
</evidence>
<protein>
    <submittedName>
        <fullName evidence="10">Glycosyltransferase family 39 protein</fullName>
        <ecNumber evidence="10">2.4.-.-</ecNumber>
    </submittedName>
</protein>
<feature type="domain" description="Glycosyltransferase RgtA/B/C/D-like" evidence="9">
    <location>
        <begin position="58"/>
        <end position="188"/>
    </location>
</feature>
<dbReference type="EMBL" id="CP139487">
    <property type="protein sequence ID" value="WPU65440.1"/>
    <property type="molecule type" value="Genomic_DNA"/>
</dbReference>
<keyword evidence="4 10" id="KW-0808">Transferase</keyword>
<evidence type="ECO:0000313" key="11">
    <source>
        <dbReference type="Proteomes" id="UP001324634"/>
    </source>
</evidence>
<keyword evidence="3 10" id="KW-0328">Glycosyltransferase</keyword>
<dbReference type="GO" id="GO:0005886">
    <property type="term" value="C:plasma membrane"/>
    <property type="evidence" value="ECO:0007669"/>
    <property type="project" value="UniProtKB-SubCell"/>
</dbReference>
<dbReference type="PANTHER" id="PTHR33908:SF11">
    <property type="entry name" value="MEMBRANE PROTEIN"/>
    <property type="match status" value="1"/>
</dbReference>
<dbReference type="RefSeq" id="WP_321395904.1">
    <property type="nucleotide sequence ID" value="NZ_CP139487.1"/>
</dbReference>
<reference evidence="10 11" key="1">
    <citation type="submission" date="2023-11" db="EMBL/GenBank/DDBJ databases">
        <title>Peredibacter starrii A3.12.</title>
        <authorList>
            <person name="Mitchell R.J."/>
        </authorList>
    </citation>
    <scope>NUCLEOTIDE SEQUENCE [LARGE SCALE GENOMIC DNA]</scope>
    <source>
        <strain evidence="10 11">A3.12</strain>
    </source>
</reference>
<feature type="transmembrane region" description="Helical" evidence="8">
    <location>
        <begin position="376"/>
        <end position="396"/>
    </location>
</feature>
<evidence type="ECO:0000256" key="3">
    <source>
        <dbReference type="ARBA" id="ARBA00022676"/>
    </source>
</evidence>